<dbReference type="RefSeq" id="WP_280779935.1">
    <property type="nucleotide sequence ID" value="NZ_JAWLKA010000017.1"/>
</dbReference>
<evidence type="ECO:0000313" key="3">
    <source>
        <dbReference type="Proteomes" id="UP001185737"/>
    </source>
</evidence>
<comment type="caution">
    <text evidence="2">The sequence shown here is derived from an EMBL/GenBank/DDBJ whole genome shotgun (WGS) entry which is preliminary data.</text>
</comment>
<gene>
    <name evidence="2" type="ORF">R3Q59_26850</name>
</gene>
<proteinExistence type="predicted"/>
<dbReference type="EMBL" id="JAWLKA010000017">
    <property type="protein sequence ID" value="MDV6284116.1"/>
    <property type="molecule type" value="Genomic_DNA"/>
</dbReference>
<dbReference type="SUPFAM" id="SSF48498">
    <property type="entry name" value="Tetracyclin repressor-like, C-terminal domain"/>
    <property type="match status" value="1"/>
</dbReference>
<dbReference type="Proteomes" id="UP001185737">
    <property type="component" value="Unassembled WGS sequence"/>
</dbReference>
<evidence type="ECO:0000313" key="2">
    <source>
        <dbReference type="EMBL" id="MDV6284116.1"/>
    </source>
</evidence>
<reference evidence="2 3" key="1">
    <citation type="submission" date="2023-10" db="EMBL/GenBank/DDBJ databases">
        <title>Development of a sustainable strategy for remediation of hydrocarbon-contaminated territories based on the waste exchange concept.</title>
        <authorList>
            <person name="Krivoruchko A."/>
        </authorList>
    </citation>
    <scope>NUCLEOTIDE SEQUENCE [LARGE SCALE GENOMIC DNA]</scope>
    <source>
        <strain evidence="2 3">IEGM 60</strain>
    </source>
</reference>
<dbReference type="Gene3D" id="1.10.357.10">
    <property type="entry name" value="Tetracycline Repressor, domain 2"/>
    <property type="match status" value="1"/>
</dbReference>
<feature type="region of interest" description="Disordered" evidence="1">
    <location>
        <begin position="1"/>
        <end position="44"/>
    </location>
</feature>
<name>A0ABU4CKM8_RHOJO</name>
<keyword evidence="3" id="KW-1185">Reference proteome</keyword>
<feature type="compositionally biased region" description="Basic and acidic residues" evidence="1">
    <location>
        <begin position="1"/>
        <end position="14"/>
    </location>
</feature>
<dbReference type="InterPro" id="IPR009057">
    <property type="entry name" value="Homeodomain-like_sf"/>
</dbReference>
<organism evidence="2 3">
    <name type="scientific">Rhodococcus jostii</name>
    <dbReference type="NCBI Taxonomy" id="132919"/>
    <lineage>
        <taxon>Bacteria</taxon>
        <taxon>Bacillati</taxon>
        <taxon>Actinomycetota</taxon>
        <taxon>Actinomycetes</taxon>
        <taxon>Mycobacteriales</taxon>
        <taxon>Nocardiaceae</taxon>
        <taxon>Rhodococcus</taxon>
    </lineage>
</organism>
<sequence>MGNRSDHPTGEGRPDAPGLTRRSQSGLRTQGLPERHHHRHHDRAGKAAGSFYNHFDGKEALLLALADDIGDDADALVTTSPDDLRNLGPHLAVFWQLQSRHRTVMSALRDAALVDPEFAQRMHDFGIEQMKPWAELLTTLSADGAHLPASPDVSAQLLAAVATVFVGLWDGDDDAGIAALTRFVERGLLG</sequence>
<accession>A0ABU4CKM8</accession>
<dbReference type="InterPro" id="IPR036271">
    <property type="entry name" value="Tet_transcr_reg_TetR-rel_C_sf"/>
</dbReference>
<protein>
    <submittedName>
        <fullName evidence="2">TetR/AcrR family transcriptional regulator</fullName>
    </submittedName>
</protein>
<dbReference type="SUPFAM" id="SSF46689">
    <property type="entry name" value="Homeodomain-like"/>
    <property type="match status" value="1"/>
</dbReference>
<evidence type="ECO:0000256" key="1">
    <source>
        <dbReference type="SAM" id="MobiDB-lite"/>
    </source>
</evidence>